<name>A0AAV1T332_9STRA</name>
<dbReference type="AlphaFoldDB" id="A0AAV1T332"/>
<accession>A0AAV1T332</accession>
<evidence type="ECO:0000313" key="3">
    <source>
        <dbReference type="Proteomes" id="UP001162060"/>
    </source>
</evidence>
<feature type="region of interest" description="Disordered" evidence="1">
    <location>
        <begin position="75"/>
        <end position="105"/>
    </location>
</feature>
<organism evidence="2 3">
    <name type="scientific">Peronospora matthiolae</name>
    <dbReference type="NCBI Taxonomy" id="2874970"/>
    <lineage>
        <taxon>Eukaryota</taxon>
        <taxon>Sar</taxon>
        <taxon>Stramenopiles</taxon>
        <taxon>Oomycota</taxon>
        <taxon>Peronosporomycetes</taxon>
        <taxon>Peronosporales</taxon>
        <taxon>Peronosporaceae</taxon>
        <taxon>Peronospora</taxon>
    </lineage>
</organism>
<evidence type="ECO:0000313" key="2">
    <source>
        <dbReference type="EMBL" id="CAK7894486.1"/>
    </source>
</evidence>
<reference evidence="2" key="1">
    <citation type="submission" date="2024-01" db="EMBL/GenBank/DDBJ databases">
        <authorList>
            <person name="Webb A."/>
        </authorList>
    </citation>
    <scope>NUCLEOTIDE SEQUENCE</scope>
    <source>
        <strain evidence="2">Pm1</strain>
    </source>
</reference>
<proteinExistence type="predicted"/>
<protein>
    <submittedName>
        <fullName evidence="2">Uncharacterized protein</fullName>
    </submittedName>
</protein>
<gene>
    <name evidence="2" type="ORF">PM001_LOCUS809</name>
</gene>
<dbReference type="EMBL" id="CAKLBY020000004">
    <property type="protein sequence ID" value="CAK7894486.1"/>
    <property type="molecule type" value="Genomic_DNA"/>
</dbReference>
<dbReference type="Proteomes" id="UP001162060">
    <property type="component" value="Unassembled WGS sequence"/>
</dbReference>
<evidence type="ECO:0000256" key="1">
    <source>
        <dbReference type="SAM" id="MobiDB-lite"/>
    </source>
</evidence>
<sequence>MTKDANGSATCRCLFWARRPRRGRDRPKGRKRKLTGNVKTFPTPIFPHKYQCNLASQHVESWTLYQEIYNADSDNFSDDDVSNDRQEGCKAAQREDERLKVVRQE</sequence>
<comment type="caution">
    <text evidence="2">The sequence shown here is derived from an EMBL/GenBank/DDBJ whole genome shotgun (WGS) entry which is preliminary data.</text>
</comment>
<feature type="compositionally biased region" description="Basic and acidic residues" evidence="1">
    <location>
        <begin position="82"/>
        <end position="105"/>
    </location>
</feature>